<evidence type="ECO:0000313" key="2">
    <source>
        <dbReference type="Proteomes" id="UP001144978"/>
    </source>
</evidence>
<gene>
    <name evidence="1" type="ORF">NUW54_g9413</name>
</gene>
<comment type="caution">
    <text evidence="1">The sequence shown here is derived from an EMBL/GenBank/DDBJ whole genome shotgun (WGS) entry which is preliminary data.</text>
</comment>
<keyword evidence="2" id="KW-1185">Reference proteome</keyword>
<accession>A0ACC1P7C3</accession>
<evidence type="ECO:0000313" key="1">
    <source>
        <dbReference type="EMBL" id="KAJ2987486.1"/>
    </source>
</evidence>
<dbReference type="Proteomes" id="UP001144978">
    <property type="component" value="Unassembled WGS sequence"/>
</dbReference>
<sequence>MSAAMTFLSARSTADDDGLDNTARPLLRPYLVALFLEAILFGAFSVTYTAGVWSIMRVNYPGKPTTKDRVIALASTVMWALAFTHVILTFCITTSGFADHTGSADVVWDTLLHQSAWSEGLSMGSARLAIYVTQTLMGDAFMLRYQIFRVFVVWGGRVRVIVLPVLLVMIDAGALPSVCSTCNLGLILQYGNSGLILWRTLRSAYGSAPPKLMSRRFTLDFRKVIEALLQSAAVYSAASIALVATNLESPHYAFVVCLGVFPSLIGLVLSFIV</sequence>
<dbReference type="EMBL" id="JANSHE010003140">
    <property type="protein sequence ID" value="KAJ2987486.1"/>
    <property type="molecule type" value="Genomic_DNA"/>
</dbReference>
<organism evidence="1 2">
    <name type="scientific">Trametes sanguinea</name>
    <dbReference type="NCBI Taxonomy" id="158606"/>
    <lineage>
        <taxon>Eukaryota</taxon>
        <taxon>Fungi</taxon>
        <taxon>Dikarya</taxon>
        <taxon>Basidiomycota</taxon>
        <taxon>Agaricomycotina</taxon>
        <taxon>Agaricomycetes</taxon>
        <taxon>Polyporales</taxon>
        <taxon>Polyporaceae</taxon>
        <taxon>Trametes</taxon>
    </lineage>
</organism>
<protein>
    <submittedName>
        <fullName evidence="1">Uncharacterized protein</fullName>
    </submittedName>
</protein>
<reference evidence="1" key="1">
    <citation type="submission" date="2022-08" db="EMBL/GenBank/DDBJ databases">
        <title>Genome Sequence of Pycnoporus sanguineus.</title>
        <authorList>
            <person name="Buettner E."/>
        </authorList>
    </citation>
    <scope>NUCLEOTIDE SEQUENCE</scope>
    <source>
        <strain evidence="1">CG-C14</strain>
    </source>
</reference>
<proteinExistence type="predicted"/>
<name>A0ACC1P7C3_9APHY</name>